<dbReference type="RefSeq" id="WP_122972663.1">
    <property type="nucleotide sequence ID" value="NZ_RHLQ01000032.1"/>
</dbReference>
<evidence type="ECO:0000313" key="2">
    <source>
        <dbReference type="EMBL" id="RNC98045.1"/>
    </source>
</evidence>
<keyword evidence="2" id="KW-0808">Transferase</keyword>
<dbReference type="Pfam" id="PF00583">
    <property type="entry name" value="Acetyltransf_1"/>
    <property type="match status" value="1"/>
</dbReference>
<keyword evidence="3" id="KW-1185">Reference proteome</keyword>
<dbReference type="Proteomes" id="UP000279909">
    <property type="component" value="Unassembled WGS sequence"/>
</dbReference>
<proteinExistence type="predicted"/>
<accession>A0A3M8H6L4</accession>
<feature type="domain" description="N-acetyltransferase" evidence="1">
    <location>
        <begin position="18"/>
        <end position="115"/>
    </location>
</feature>
<dbReference type="Gene3D" id="3.40.630.30">
    <property type="match status" value="1"/>
</dbReference>
<dbReference type="GO" id="GO:0016747">
    <property type="term" value="F:acyltransferase activity, transferring groups other than amino-acyl groups"/>
    <property type="evidence" value="ECO:0007669"/>
    <property type="project" value="InterPro"/>
</dbReference>
<dbReference type="OrthoDB" id="9805924at2"/>
<dbReference type="PROSITE" id="PS51186">
    <property type="entry name" value="GNAT"/>
    <property type="match status" value="1"/>
</dbReference>
<comment type="caution">
    <text evidence="2">The sequence shown here is derived from an EMBL/GenBank/DDBJ whole genome shotgun (WGS) entry which is preliminary data.</text>
</comment>
<dbReference type="InterPro" id="IPR000182">
    <property type="entry name" value="GNAT_dom"/>
</dbReference>
<reference evidence="2 3" key="1">
    <citation type="journal article" date="2014" name="Int. J. Syst. Evol. Microbiol.">
        <title>Lysinibacillus halotolerans sp. nov., isolated from saline-alkaline soil.</title>
        <authorList>
            <person name="Kong D."/>
            <person name="Wang Y."/>
            <person name="Zhao B."/>
            <person name="Li Y."/>
            <person name="Song J."/>
            <person name="Zhai Y."/>
            <person name="Zhang C."/>
            <person name="Wang H."/>
            <person name="Chen X."/>
            <person name="Zhao B."/>
            <person name="Ruan Z."/>
        </authorList>
    </citation>
    <scope>NUCLEOTIDE SEQUENCE [LARGE SCALE GENOMIC DNA]</scope>
    <source>
        <strain evidence="2 3">MCCC 1A12703</strain>
    </source>
</reference>
<dbReference type="SUPFAM" id="SSF55729">
    <property type="entry name" value="Acyl-CoA N-acyltransferases (Nat)"/>
    <property type="match status" value="1"/>
</dbReference>
<dbReference type="AlphaFoldDB" id="A0A3M8H6L4"/>
<evidence type="ECO:0000259" key="1">
    <source>
        <dbReference type="PROSITE" id="PS51186"/>
    </source>
</evidence>
<dbReference type="InterPro" id="IPR016181">
    <property type="entry name" value="Acyl_CoA_acyltransferase"/>
</dbReference>
<protein>
    <submittedName>
        <fullName evidence="2">GNAT family N-acetyltransferase</fullName>
    </submittedName>
</protein>
<gene>
    <name evidence="2" type="ORF">EC501_12640</name>
</gene>
<dbReference type="EMBL" id="RHLQ01000032">
    <property type="protein sequence ID" value="RNC98045.1"/>
    <property type="molecule type" value="Genomic_DNA"/>
</dbReference>
<organism evidence="2 3">
    <name type="scientific">Lysinibacillus halotolerans</name>
    <dbReference type="NCBI Taxonomy" id="1368476"/>
    <lineage>
        <taxon>Bacteria</taxon>
        <taxon>Bacillati</taxon>
        <taxon>Bacillota</taxon>
        <taxon>Bacilli</taxon>
        <taxon>Bacillales</taxon>
        <taxon>Bacillaceae</taxon>
        <taxon>Lysinibacillus</taxon>
    </lineage>
</organism>
<sequence>MKINVVSAKGEDFNAVNVIVKEGQDQHAEALPKIFKKVEQVMPESYFQQLLAESNCDILIAKENQTVIGFAVVEIKKSPAFESMVERKYAYINDFGVKSNYKRGGVGTALFNACV</sequence>
<dbReference type="CDD" id="cd04301">
    <property type="entry name" value="NAT_SF"/>
    <property type="match status" value="1"/>
</dbReference>
<evidence type="ECO:0000313" key="3">
    <source>
        <dbReference type="Proteomes" id="UP000279909"/>
    </source>
</evidence>
<name>A0A3M8H6L4_9BACI</name>